<sequence length="379" mass="44158">MRFPCNTRPSWMSKHYKNPRKEPIYTTRRCPAVSSYRSRTSTSSPVIVHVERVHIEHQQRQHDHAYDRERMLKPQDTDHWDRPTRRESPASEDSPFVSLADERYPIEWQIKVGRRDSREQYIARPLNLRKDDKGLYKHDLIIEEFLDLRSRMEEKEYEDMIARQSASKDLMDQLLLTLPNSRGRHIGADKGDGRTPEQTLDGASEDRQDREIQEAPSQSMGLTVNMPSHIPVKLNVGQTNLMTTSKQQSHQCNTQGLAWKNEPSRPDRDDVPYQFVNHNTPVFNRESSSSYSRAYSPPATPRSAEYLAEDGEGLDVHYTPQWLREHGDRRRGYLIDRRGGHRYDERAREGLGEDGLRGGYEDRYDHEHGHVGGSRRTLS</sequence>
<name>A0A9P7Y9G3_9HELO</name>
<organism evidence="2 3">
    <name type="scientific">Amylocarpus encephaloides</name>
    <dbReference type="NCBI Taxonomy" id="45428"/>
    <lineage>
        <taxon>Eukaryota</taxon>
        <taxon>Fungi</taxon>
        <taxon>Dikarya</taxon>
        <taxon>Ascomycota</taxon>
        <taxon>Pezizomycotina</taxon>
        <taxon>Leotiomycetes</taxon>
        <taxon>Helotiales</taxon>
        <taxon>Helotiales incertae sedis</taxon>
        <taxon>Amylocarpus</taxon>
    </lineage>
</organism>
<evidence type="ECO:0000313" key="2">
    <source>
        <dbReference type="EMBL" id="KAG9229584.1"/>
    </source>
</evidence>
<comment type="caution">
    <text evidence="2">The sequence shown here is derived from an EMBL/GenBank/DDBJ whole genome shotgun (WGS) entry which is preliminary data.</text>
</comment>
<gene>
    <name evidence="2" type="ORF">BJ875DRAFT_186967</name>
</gene>
<feature type="compositionally biased region" description="Polar residues" evidence="1">
    <location>
        <begin position="215"/>
        <end position="225"/>
    </location>
</feature>
<evidence type="ECO:0000256" key="1">
    <source>
        <dbReference type="SAM" id="MobiDB-lite"/>
    </source>
</evidence>
<accession>A0A9P7Y9G3</accession>
<evidence type="ECO:0000313" key="3">
    <source>
        <dbReference type="Proteomes" id="UP000824998"/>
    </source>
</evidence>
<feature type="compositionally biased region" description="Basic and acidic residues" evidence="1">
    <location>
        <begin position="204"/>
        <end position="213"/>
    </location>
</feature>
<dbReference type="Proteomes" id="UP000824998">
    <property type="component" value="Unassembled WGS sequence"/>
</dbReference>
<dbReference type="AlphaFoldDB" id="A0A9P7Y9G3"/>
<feature type="compositionally biased region" description="Basic and acidic residues" evidence="1">
    <location>
        <begin position="57"/>
        <end position="89"/>
    </location>
</feature>
<reference evidence="2" key="1">
    <citation type="journal article" date="2021" name="IMA Fungus">
        <title>Genomic characterization of three marine fungi, including Emericellopsis atlantica sp. nov. with signatures of a generalist lifestyle and marine biomass degradation.</title>
        <authorList>
            <person name="Hagestad O.C."/>
            <person name="Hou L."/>
            <person name="Andersen J.H."/>
            <person name="Hansen E.H."/>
            <person name="Altermark B."/>
            <person name="Li C."/>
            <person name="Kuhnert E."/>
            <person name="Cox R.J."/>
            <person name="Crous P.W."/>
            <person name="Spatafora J.W."/>
            <person name="Lail K."/>
            <person name="Amirebrahimi M."/>
            <person name="Lipzen A."/>
            <person name="Pangilinan J."/>
            <person name="Andreopoulos W."/>
            <person name="Hayes R.D."/>
            <person name="Ng V."/>
            <person name="Grigoriev I.V."/>
            <person name="Jackson S.A."/>
            <person name="Sutton T.D.S."/>
            <person name="Dobson A.D.W."/>
            <person name="Rama T."/>
        </authorList>
    </citation>
    <scope>NUCLEOTIDE SEQUENCE</scope>
    <source>
        <strain evidence="2">TRa018bII</strain>
    </source>
</reference>
<feature type="compositionally biased region" description="Basic and acidic residues" evidence="1">
    <location>
        <begin position="338"/>
        <end position="370"/>
    </location>
</feature>
<feature type="compositionally biased region" description="Basic and acidic residues" evidence="1">
    <location>
        <begin position="186"/>
        <end position="195"/>
    </location>
</feature>
<keyword evidence="3" id="KW-1185">Reference proteome</keyword>
<feature type="region of interest" description="Disordered" evidence="1">
    <location>
        <begin position="182"/>
        <end position="225"/>
    </location>
</feature>
<proteinExistence type="predicted"/>
<feature type="region of interest" description="Disordered" evidence="1">
    <location>
        <begin position="338"/>
        <end position="379"/>
    </location>
</feature>
<feature type="region of interest" description="Disordered" evidence="1">
    <location>
        <begin position="57"/>
        <end position="96"/>
    </location>
</feature>
<dbReference type="EMBL" id="MU251751">
    <property type="protein sequence ID" value="KAG9229584.1"/>
    <property type="molecule type" value="Genomic_DNA"/>
</dbReference>
<protein>
    <submittedName>
        <fullName evidence="2">Uncharacterized protein</fullName>
    </submittedName>
</protein>